<name>A0A845QGS6_9FIRM</name>
<organism evidence="3 4">
    <name type="scientific">Anaerotruncus colihominis</name>
    <dbReference type="NCBI Taxonomy" id="169435"/>
    <lineage>
        <taxon>Bacteria</taxon>
        <taxon>Bacillati</taxon>
        <taxon>Bacillota</taxon>
        <taxon>Clostridia</taxon>
        <taxon>Eubacteriales</taxon>
        <taxon>Oscillospiraceae</taxon>
        <taxon>Anaerotruncus</taxon>
    </lineage>
</organism>
<dbReference type="Gene3D" id="3.30.1360.130">
    <property type="entry name" value="Dipeptide transport protein"/>
    <property type="match status" value="1"/>
</dbReference>
<feature type="binding site" evidence="2">
    <location>
        <position position="135"/>
    </location>
    <ligand>
        <name>Zn(2+)</name>
        <dbReference type="ChEBI" id="CHEBI:29105"/>
        <label>2</label>
    </ligand>
</feature>
<protein>
    <recommendedName>
        <fullName evidence="5">Aminopeptidase</fullName>
    </recommendedName>
</protein>
<dbReference type="InterPro" id="IPR027476">
    <property type="entry name" value="DppA_N"/>
</dbReference>
<evidence type="ECO:0000313" key="3">
    <source>
        <dbReference type="EMBL" id="NBH61270.1"/>
    </source>
</evidence>
<keyword evidence="2" id="KW-0862">Zinc</keyword>
<dbReference type="CDD" id="cd08663">
    <property type="entry name" value="DAP_dppA_1"/>
    <property type="match status" value="1"/>
</dbReference>
<dbReference type="Proteomes" id="UP000446866">
    <property type="component" value="Unassembled WGS sequence"/>
</dbReference>
<proteinExistence type="predicted"/>
<keyword evidence="2" id="KW-0479">Metal-binding</keyword>
<dbReference type="Gene3D" id="3.40.50.10780">
    <property type="entry name" value="Dipeptide transport protein"/>
    <property type="match status" value="1"/>
</dbReference>
<feature type="binding site" evidence="2">
    <location>
        <position position="10"/>
    </location>
    <ligand>
        <name>Zn(2+)</name>
        <dbReference type="ChEBI" id="CHEBI:29105"/>
        <label>1</label>
    </ligand>
</feature>
<gene>
    <name evidence="3" type="ORF">D0435_06350</name>
</gene>
<dbReference type="GO" id="GO:0046872">
    <property type="term" value="F:metal ion binding"/>
    <property type="evidence" value="ECO:0007669"/>
    <property type="project" value="UniProtKB-KW"/>
</dbReference>
<feature type="active site" description="Nucleophile" evidence="1">
    <location>
        <position position="116"/>
    </location>
</feature>
<feature type="binding site" evidence="2">
    <location>
        <position position="104"/>
    </location>
    <ligand>
        <name>Zn(2+)</name>
        <dbReference type="ChEBI" id="CHEBI:29105"/>
        <label>2</label>
    </ligand>
</feature>
<dbReference type="EMBL" id="QXWK01000010">
    <property type="protein sequence ID" value="NBH61270.1"/>
    <property type="molecule type" value="Genomic_DNA"/>
</dbReference>
<keyword evidence="4" id="KW-1185">Reference proteome</keyword>
<feature type="binding site" evidence="2">
    <location>
        <position position="60"/>
    </location>
    <ligand>
        <name>Zn(2+)</name>
        <dbReference type="ChEBI" id="CHEBI:29105"/>
        <label>2</label>
    </ligand>
</feature>
<dbReference type="PIRSF" id="PIRSF015853">
    <property type="entry name" value="Pep_DppA"/>
    <property type="match status" value="1"/>
</dbReference>
<dbReference type="SUPFAM" id="SSF63992">
    <property type="entry name" value="Dipeptide transport protein"/>
    <property type="match status" value="1"/>
</dbReference>
<accession>A0A845QGS6</accession>
<dbReference type="AlphaFoldDB" id="A0A845QGS6"/>
<evidence type="ECO:0008006" key="5">
    <source>
        <dbReference type="Google" id="ProtNLM"/>
    </source>
</evidence>
<comment type="caution">
    <text evidence="3">The sequence shown here is derived from an EMBL/GenBank/DDBJ whole genome shotgun (WGS) entry which is preliminary data.</text>
</comment>
<evidence type="ECO:0000313" key="4">
    <source>
        <dbReference type="Proteomes" id="UP000446866"/>
    </source>
</evidence>
<dbReference type="InterPro" id="IPR036177">
    <property type="entry name" value="Peptidase_M55_sf"/>
</dbReference>
<reference evidence="3 4" key="1">
    <citation type="submission" date="2018-08" db="EMBL/GenBank/DDBJ databases">
        <title>Murine metabolic-syndrome-specific gut microbial biobank.</title>
        <authorList>
            <person name="Liu C."/>
        </authorList>
    </citation>
    <scope>NUCLEOTIDE SEQUENCE [LARGE SCALE GENOMIC DNA]</scope>
    <source>
        <strain evidence="3 4">28</strain>
    </source>
</reference>
<evidence type="ECO:0000256" key="2">
    <source>
        <dbReference type="PIRSR" id="PIRSR015853-2"/>
    </source>
</evidence>
<feature type="binding site" evidence="2">
    <location>
        <position position="8"/>
    </location>
    <ligand>
        <name>Zn(2+)</name>
        <dbReference type="ChEBI" id="CHEBI:29105"/>
        <label>1</label>
    </ligand>
</feature>
<feature type="binding site" evidence="2">
    <location>
        <position position="8"/>
    </location>
    <ligand>
        <name>Zn(2+)</name>
        <dbReference type="ChEBI" id="CHEBI:29105"/>
        <label>2</label>
    </ligand>
</feature>
<dbReference type="RefSeq" id="WP_160201552.1">
    <property type="nucleotide sequence ID" value="NZ_QXWK01000010.1"/>
</dbReference>
<sequence>MRIFISADLEGINGIVAPEDVEEVGAGYQQARIFMTEEVNAVVDGAFAGGATEVVVCDSHNISQNIKVEMLDERAQITRGDTRRNSMVHGLDESFDGLILVGYHAKFGTQNAILDHTFNPATIRDLKVSGMSVGELGMNSYFAAEKGVPLLMVTGDQALEAEAKTFDPEVETVVVKYAEGRFCARCLPRTQTQKMLRDTAEKAVRAAKSRKLVAVPEKPEMEVTFQQVNLADGAMRVPGTKRIDSMTVGISAENMDELMALRQIVFGAGSDFYNSLF</sequence>
<dbReference type="InterPro" id="IPR007035">
    <property type="entry name" value="Peptidase_M55"/>
</dbReference>
<dbReference type="Pfam" id="PF04951">
    <property type="entry name" value="Peptidase_M55"/>
    <property type="match status" value="1"/>
</dbReference>
<evidence type="ECO:0000256" key="1">
    <source>
        <dbReference type="PIRSR" id="PIRSR015853-1"/>
    </source>
</evidence>